<protein>
    <submittedName>
        <fullName evidence="1">Uncharacterized protein</fullName>
    </submittedName>
</protein>
<evidence type="ECO:0000313" key="2">
    <source>
        <dbReference type="Proteomes" id="UP000242972"/>
    </source>
</evidence>
<proteinExistence type="predicted"/>
<dbReference type="Proteomes" id="UP000242972">
    <property type="component" value="Unassembled WGS sequence"/>
</dbReference>
<accession>A0A2T2XCK7</accession>
<dbReference type="AlphaFoldDB" id="A0A2T2XCK7"/>
<name>A0A2T2XCK7_9FIRM</name>
<sequence>MTLTDYTLSLLTTLFPPYQTTPGRFCETLYPDATDYLTLKELTAVIDAEGSHHYDALIDLLDEDYADAADDALDALMDALHNRWDEDSAPLPWDDADEDTVRDIVRDAVDFVLDYDHFLRQPLSLNILINTGDGNADFTHNNWLDRHALTQPIPDDSGLLWLARSQGYTDAEVERAIRVPKKRHGVFLDSVIDECANTTSLMNALTFFVQMSVGQFVAWLDSGADLTVSAETACGLWDPWSGAGSLLEITLERPVTIPFAFAEAAPDGVRGNYDVADTYGMLRRFWTDTVMSSASMRQTVC</sequence>
<dbReference type="EMBL" id="PXYW01000049">
    <property type="protein sequence ID" value="PSR32188.1"/>
    <property type="molecule type" value="Genomic_DNA"/>
</dbReference>
<organism evidence="1 2">
    <name type="scientific">Sulfobacillus benefaciens</name>
    <dbReference type="NCBI Taxonomy" id="453960"/>
    <lineage>
        <taxon>Bacteria</taxon>
        <taxon>Bacillati</taxon>
        <taxon>Bacillota</taxon>
        <taxon>Clostridia</taxon>
        <taxon>Eubacteriales</taxon>
        <taxon>Clostridiales Family XVII. Incertae Sedis</taxon>
        <taxon>Sulfobacillus</taxon>
    </lineage>
</organism>
<comment type="caution">
    <text evidence="1">The sequence shown here is derived from an EMBL/GenBank/DDBJ whole genome shotgun (WGS) entry which is preliminary data.</text>
</comment>
<gene>
    <name evidence="1" type="ORF">C7B46_15340</name>
</gene>
<evidence type="ECO:0000313" key="1">
    <source>
        <dbReference type="EMBL" id="PSR32188.1"/>
    </source>
</evidence>
<reference evidence="1 2" key="1">
    <citation type="journal article" date="2014" name="BMC Genomics">
        <title>Comparison of environmental and isolate Sulfobacillus genomes reveals diverse carbon, sulfur, nitrogen, and hydrogen metabolisms.</title>
        <authorList>
            <person name="Justice N.B."/>
            <person name="Norman A."/>
            <person name="Brown C.T."/>
            <person name="Singh A."/>
            <person name="Thomas B.C."/>
            <person name="Banfield J.F."/>
        </authorList>
    </citation>
    <scope>NUCLEOTIDE SEQUENCE [LARGE SCALE GENOMIC DNA]</scope>
    <source>
        <strain evidence="1">AMDSBA4</strain>
    </source>
</reference>